<dbReference type="OrthoDB" id="6410470at2759"/>
<dbReference type="InterPro" id="IPR019594">
    <property type="entry name" value="Glu/Gly-bd"/>
</dbReference>
<evidence type="ECO:0000259" key="13">
    <source>
        <dbReference type="SMART" id="SM00918"/>
    </source>
</evidence>
<dbReference type="AlphaFoldDB" id="A0A4Y2U4W5"/>
<evidence type="ECO:0000256" key="3">
    <source>
        <dbReference type="ARBA" id="ARBA00022475"/>
    </source>
</evidence>
<keyword evidence="5 12" id="KW-1133">Transmembrane helix</keyword>
<keyword evidence="9" id="KW-0325">Glycoprotein</keyword>
<dbReference type="SMART" id="SM00918">
    <property type="entry name" value="Lig_chan-Glu_bd"/>
    <property type="match status" value="1"/>
</dbReference>
<keyword evidence="7 12" id="KW-0472">Membrane</keyword>
<comment type="subcellular location">
    <subcellularLocation>
        <location evidence="1">Cell membrane</location>
        <topology evidence="1">Multi-pass membrane protein</topology>
    </subcellularLocation>
</comment>
<dbReference type="Gene3D" id="3.40.190.10">
    <property type="entry name" value="Periplasmic binding protein-like II"/>
    <property type="match status" value="1"/>
</dbReference>
<gene>
    <name evidence="14" type="ORF">AVEN_253671_1</name>
</gene>
<dbReference type="PANTHER" id="PTHR42643">
    <property type="entry name" value="IONOTROPIC RECEPTOR 20A-RELATED"/>
    <property type="match status" value="1"/>
</dbReference>
<keyword evidence="8" id="KW-0675">Receptor</keyword>
<evidence type="ECO:0000256" key="10">
    <source>
        <dbReference type="ARBA" id="ARBA00023286"/>
    </source>
</evidence>
<comment type="caution">
    <text evidence="14">The sequence shown here is derived from an EMBL/GenBank/DDBJ whole genome shotgun (WGS) entry which is preliminary data.</text>
</comment>
<protein>
    <recommendedName>
        <fullName evidence="13">Ionotropic glutamate receptor L-glutamate and glycine-binding domain-containing protein</fullName>
    </recommendedName>
</protein>
<evidence type="ECO:0000256" key="12">
    <source>
        <dbReference type="SAM" id="Phobius"/>
    </source>
</evidence>
<dbReference type="Pfam" id="PF10613">
    <property type="entry name" value="Lig_chan-Glu_bd"/>
    <property type="match status" value="1"/>
</dbReference>
<evidence type="ECO:0000256" key="1">
    <source>
        <dbReference type="ARBA" id="ARBA00004651"/>
    </source>
</evidence>
<dbReference type="GO" id="GO:0005886">
    <property type="term" value="C:plasma membrane"/>
    <property type="evidence" value="ECO:0007669"/>
    <property type="project" value="UniProtKB-SubCell"/>
</dbReference>
<keyword evidence="15" id="KW-1185">Reference proteome</keyword>
<dbReference type="EMBL" id="BGPR01032911">
    <property type="protein sequence ID" value="GBO06627.1"/>
    <property type="molecule type" value="Genomic_DNA"/>
</dbReference>
<dbReference type="SUPFAM" id="SSF53850">
    <property type="entry name" value="Periplasmic binding protein-like II"/>
    <property type="match status" value="1"/>
</dbReference>
<dbReference type="Proteomes" id="UP000499080">
    <property type="component" value="Unassembled WGS sequence"/>
</dbReference>
<keyword evidence="6" id="KW-0406">Ion transport</keyword>
<evidence type="ECO:0000256" key="11">
    <source>
        <dbReference type="ARBA" id="ARBA00023303"/>
    </source>
</evidence>
<proteinExistence type="predicted"/>
<evidence type="ECO:0000313" key="14">
    <source>
        <dbReference type="EMBL" id="GBO06627.1"/>
    </source>
</evidence>
<keyword evidence="4 12" id="KW-0812">Transmembrane</keyword>
<evidence type="ECO:0000256" key="4">
    <source>
        <dbReference type="ARBA" id="ARBA00022692"/>
    </source>
</evidence>
<organism evidence="14 15">
    <name type="scientific">Araneus ventricosus</name>
    <name type="common">Orbweaver spider</name>
    <name type="synonym">Epeira ventricosa</name>
    <dbReference type="NCBI Taxonomy" id="182803"/>
    <lineage>
        <taxon>Eukaryota</taxon>
        <taxon>Metazoa</taxon>
        <taxon>Ecdysozoa</taxon>
        <taxon>Arthropoda</taxon>
        <taxon>Chelicerata</taxon>
        <taxon>Arachnida</taxon>
        <taxon>Araneae</taxon>
        <taxon>Araneomorphae</taxon>
        <taxon>Entelegynae</taxon>
        <taxon>Araneoidea</taxon>
        <taxon>Araneidae</taxon>
        <taxon>Araneus</taxon>
    </lineage>
</organism>
<keyword evidence="3" id="KW-1003">Cell membrane</keyword>
<name>A0A4Y2U4W5_ARAVE</name>
<keyword evidence="10" id="KW-1071">Ligand-gated ion channel</keyword>
<sequence length="401" mass="46181">MQFPSHLTVGMIFSNTFYYDNRGNESVYAGIDVQLLKLLSEKLNFQYTIHIVKDGYGKVNENGSWIGLAGTLGREEADISTVYCPLLEERTQVIDYSMPYYTVERTFATAIPKPLPRYYVLLLPFQVQVWIAFLVSVLLVPNVLQQAIFRKQSWTDYFINLISCNDMPRRVENKLSFRVFNGSWLLSDTIMRFTYTTVILSFLTVTPRSRGVRNVHDLANAIEKGNFKYIELKGSVNAEFLIQSDSPDIRKIGLAVVRNNWFEVLDFGKEIEDNKAIFGSRLLFIILHGKPPFSRVAIAEDGFGIWSAGVMVKKNFCCLERLNTMILRINSAGLYQKFIDDESFERQFYANTNRPSDDGVKKLGLDSFSGIFFLLVILHIASLFVFAAECFYYRWKKKKRI</sequence>
<evidence type="ECO:0000256" key="8">
    <source>
        <dbReference type="ARBA" id="ARBA00023170"/>
    </source>
</evidence>
<accession>A0A4Y2U4W5</accession>
<evidence type="ECO:0000313" key="15">
    <source>
        <dbReference type="Proteomes" id="UP000499080"/>
    </source>
</evidence>
<evidence type="ECO:0000256" key="7">
    <source>
        <dbReference type="ARBA" id="ARBA00023136"/>
    </source>
</evidence>
<dbReference type="InterPro" id="IPR052192">
    <property type="entry name" value="Insect_Ionotropic_Sensory_Rcpt"/>
</dbReference>
<keyword evidence="2" id="KW-0813">Transport</keyword>
<evidence type="ECO:0000256" key="9">
    <source>
        <dbReference type="ARBA" id="ARBA00023180"/>
    </source>
</evidence>
<reference evidence="14 15" key="1">
    <citation type="journal article" date="2019" name="Sci. Rep.">
        <title>Orb-weaving spider Araneus ventricosus genome elucidates the spidroin gene catalogue.</title>
        <authorList>
            <person name="Kono N."/>
            <person name="Nakamura H."/>
            <person name="Ohtoshi R."/>
            <person name="Moran D.A.P."/>
            <person name="Shinohara A."/>
            <person name="Yoshida Y."/>
            <person name="Fujiwara M."/>
            <person name="Mori M."/>
            <person name="Tomita M."/>
            <person name="Arakawa K."/>
        </authorList>
    </citation>
    <scope>NUCLEOTIDE SEQUENCE [LARGE SCALE GENOMIC DNA]</scope>
</reference>
<dbReference type="GO" id="GO:0015276">
    <property type="term" value="F:ligand-gated monoatomic ion channel activity"/>
    <property type="evidence" value="ECO:0007669"/>
    <property type="project" value="InterPro"/>
</dbReference>
<feature type="domain" description="Ionotropic glutamate receptor L-glutamate and glycine-binding" evidence="13">
    <location>
        <begin position="15"/>
        <end position="74"/>
    </location>
</feature>
<dbReference type="PANTHER" id="PTHR42643:SF24">
    <property type="entry name" value="IONOTROPIC RECEPTOR 60A"/>
    <property type="match status" value="1"/>
</dbReference>
<evidence type="ECO:0000256" key="2">
    <source>
        <dbReference type="ARBA" id="ARBA00022448"/>
    </source>
</evidence>
<evidence type="ECO:0000256" key="5">
    <source>
        <dbReference type="ARBA" id="ARBA00022989"/>
    </source>
</evidence>
<evidence type="ECO:0000256" key="6">
    <source>
        <dbReference type="ARBA" id="ARBA00023065"/>
    </source>
</evidence>
<feature type="transmembrane region" description="Helical" evidence="12">
    <location>
        <begin position="371"/>
        <end position="393"/>
    </location>
</feature>
<keyword evidence="11" id="KW-0407">Ion channel</keyword>